<dbReference type="Gene3D" id="3.30.70.100">
    <property type="match status" value="1"/>
</dbReference>
<sequence>MFVHTVFFWLRHPESQDDHQALRAGLEGLKSITDITTAYVGTPAETRRPVIDHSYDFALTLVFADKAAHDAYQVHPGHLAFVDKCSHLWERVQIYDAVS</sequence>
<dbReference type="Pfam" id="PF07876">
    <property type="entry name" value="Dabb"/>
    <property type="match status" value="1"/>
</dbReference>
<proteinExistence type="predicted"/>
<evidence type="ECO:0000259" key="1">
    <source>
        <dbReference type="PROSITE" id="PS51502"/>
    </source>
</evidence>
<dbReference type="SUPFAM" id="SSF54909">
    <property type="entry name" value="Dimeric alpha+beta barrel"/>
    <property type="match status" value="1"/>
</dbReference>
<dbReference type="InterPro" id="IPR011008">
    <property type="entry name" value="Dimeric_a/b-barrel"/>
</dbReference>
<dbReference type="OrthoDB" id="7189263at2"/>
<evidence type="ECO:0000313" key="3">
    <source>
        <dbReference type="Proteomes" id="UP000033054"/>
    </source>
</evidence>
<dbReference type="STRING" id="1379870.SD10_23815"/>
<dbReference type="PROSITE" id="PS51502">
    <property type="entry name" value="S_R_A_B_BARREL"/>
    <property type="match status" value="1"/>
</dbReference>
<protein>
    <submittedName>
        <fullName evidence="2">Transcription-repair coupling factor</fullName>
    </submittedName>
</protein>
<dbReference type="SMART" id="SM00886">
    <property type="entry name" value="Dabb"/>
    <property type="match status" value="1"/>
</dbReference>
<dbReference type="EMBL" id="CP010429">
    <property type="protein sequence ID" value="AKD57465.1"/>
    <property type="molecule type" value="Genomic_DNA"/>
</dbReference>
<accession>A0A0E3ZZN4</accession>
<dbReference type="PATRIC" id="fig|1379870.5.peg.5150"/>
<keyword evidence="3" id="KW-1185">Reference proteome</keyword>
<organism evidence="2 3">
    <name type="scientific">Spirosoma radiotolerans</name>
    <dbReference type="NCBI Taxonomy" id="1379870"/>
    <lineage>
        <taxon>Bacteria</taxon>
        <taxon>Pseudomonadati</taxon>
        <taxon>Bacteroidota</taxon>
        <taxon>Cytophagia</taxon>
        <taxon>Cytophagales</taxon>
        <taxon>Cytophagaceae</taxon>
        <taxon>Spirosoma</taxon>
    </lineage>
</organism>
<reference evidence="2 3" key="1">
    <citation type="journal article" date="2014" name="Curr. Microbiol.">
        <title>Spirosoma radiotolerans sp. nov., a gamma-radiation-resistant bacterium isolated from gamma ray-irradiated soil.</title>
        <authorList>
            <person name="Lee J.J."/>
            <person name="Srinivasan S."/>
            <person name="Lim S."/>
            <person name="Joe M."/>
            <person name="Im S."/>
            <person name="Bae S.I."/>
            <person name="Park K.R."/>
            <person name="Han J.H."/>
            <person name="Park S.H."/>
            <person name="Joo B.M."/>
            <person name="Park S.J."/>
            <person name="Kim M.K."/>
        </authorList>
    </citation>
    <scope>NUCLEOTIDE SEQUENCE [LARGE SCALE GENOMIC DNA]</scope>
    <source>
        <strain evidence="2 3">DG5A</strain>
    </source>
</reference>
<dbReference type="InterPro" id="IPR013097">
    <property type="entry name" value="Dabb"/>
</dbReference>
<dbReference type="Proteomes" id="UP000033054">
    <property type="component" value="Chromosome"/>
</dbReference>
<gene>
    <name evidence="2" type="ORF">SD10_23815</name>
</gene>
<feature type="domain" description="Stress-response A/B barrel" evidence="1">
    <location>
        <begin position="2"/>
        <end position="97"/>
    </location>
</feature>
<name>A0A0E3ZZN4_9BACT</name>
<dbReference type="AlphaFoldDB" id="A0A0E3ZZN4"/>
<dbReference type="KEGG" id="srd:SD10_23815"/>
<evidence type="ECO:0000313" key="2">
    <source>
        <dbReference type="EMBL" id="AKD57465.1"/>
    </source>
</evidence>
<dbReference type="RefSeq" id="WP_046577328.1">
    <property type="nucleotide sequence ID" value="NZ_CP010429.1"/>
</dbReference>
<dbReference type="HOGENOM" id="CLU_080664_5_0_10"/>